<keyword evidence="2" id="KW-1185">Reference proteome</keyword>
<organism evidence="1 2">
    <name type="scientific">Gigaspora rosea</name>
    <dbReference type="NCBI Taxonomy" id="44941"/>
    <lineage>
        <taxon>Eukaryota</taxon>
        <taxon>Fungi</taxon>
        <taxon>Fungi incertae sedis</taxon>
        <taxon>Mucoromycota</taxon>
        <taxon>Glomeromycotina</taxon>
        <taxon>Glomeromycetes</taxon>
        <taxon>Diversisporales</taxon>
        <taxon>Gigasporaceae</taxon>
        <taxon>Gigaspora</taxon>
    </lineage>
</organism>
<accession>A0A397V946</accession>
<dbReference type="AlphaFoldDB" id="A0A397V946"/>
<evidence type="ECO:0000313" key="2">
    <source>
        <dbReference type="Proteomes" id="UP000266673"/>
    </source>
</evidence>
<gene>
    <name evidence="1" type="ORF">C2G38_2036394</name>
</gene>
<sequence>MSIIRHRSLQGLAAYEHSKLTMQQEELGGFFNALTSIANTPTNDQVQGEKNLTKTPDNLYGFVPASSYCSFSFEIQDNLLAATSVPLSQDTFELLLQDMPELDIFELNMPEPPKLLLQDSSELLSQYKSKALRSALIELDQNVHISQIEMQVSQKNESKKQKQKIRKI</sequence>
<evidence type="ECO:0000313" key="1">
    <source>
        <dbReference type="EMBL" id="RIB19054.1"/>
    </source>
</evidence>
<protein>
    <submittedName>
        <fullName evidence="1">Uncharacterized protein</fullName>
    </submittedName>
</protein>
<dbReference type="EMBL" id="QKWP01000499">
    <property type="protein sequence ID" value="RIB19054.1"/>
    <property type="molecule type" value="Genomic_DNA"/>
</dbReference>
<comment type="caution">
    <text evidence="1">The sequence shown here is derived from an EMBL/GenBank/DDBJ whole genome shotgun (WGS) entry which is preliminary data.</text>
</comment>
<dbReference type="Proteomes" id="UP000266673">
    <property type="component" value="Unassembled WGS sequence"/>
</dbReference>
<proteinExistence type="predicted"/>
<name>A0A397V946_9GLOM</name>
<dbReference type="OrthoDB" id="10434178at2759"/>
<reference evidence="1 2" key="1">
    <citation type="submission" date="2018-06" db="EMBL/GenBank/DDBJ databases">
        <title>Comparative genomics reveals the genomic features of Rhizophagus irregularis, R. cerebriforme, R. diaphanum and Gigaspora rosea, and their symbiotic lifestyle signature.</title>
        <authorList>
            <person name="Morin E."/>
            <person name="San Clemente H."/>
            <person name="Chen E.C.H."/>
            <person name="De La Providencia I."/>
            <person name="Hainaut M."/>
            <person name="Kuo A."/>
            <person name="Kohler A."/>
            <person name="Murat C."/>
            <person name="Tang N."/>
            <person name="Roy S."/>
            <person name="Loubradou J."/>
            <person name="Henrissat B."/>
            <person name="Grigoriev I.V."/>
            <person name="Corradi N."/>
            <person name="Roux C."/>
            <person name="Martin F.M."/>
        </authorList>
    </citation>
    <scope>NUCLEOTIDE SEQUENCE [LARGE SCALE GENOMIC DNA]</scope>
    <source>
        <strain evidence="1 2">DAOM 194757</strain>
    </source>
</reference>